<dbReference type="GO" id="GO:0004175">
    <property type="term" value="F:endopeptidase activity"/>
    <property type="evidence" value="ECO:0007669"/>
    <property type="project" value="UniProtKB-ARBA"/>
</dbReference>
<dbReference type="PANTHER" id="PTHR39430:SF1">
    <property type="entry name" value="PROTEASE"/>
    <property type="match status" value="1"/>
</dbReference>
<keyword evidence="3" id="KW-0482">Metalloprotease</keyword>
<feature type="transmembrane region" description="Helical" evidence="1">
    <location>
        <begin position="112"/>
        <end position="133"/>
    </location>
</feature>
<gene>
    <name evidence="3" type="ORF">FZC78_10250</name>
</gene>
<evidence type="ECO:0000313" key="4">
    <source>
        <dbReference type="Proteomes" id="UP000322267"/>
    </source>
</evidence>
<keyword evidence="1" id="KW-0472">Membrane</keyword>
<dbReference type="PANTHER" id="PTHR39430">
    <property type="entry name" value="MEMBRANE-ASSOCIATED PROTEASE-RELATED"/>
    <property type="match status" value="1"/>
</dbReference>
<keyword evidence="1" id="KW-0812">Transmembrane</keyword>
<protein>
    <submittedName>
        <fullName evidence="3">CPBP family intramembrane metalloprotease</fullName>
    </submittedName>
</protein>
<reference evidence="3 4" key="1">
    <citation type="submission" date="2019-08" db="EMBL/GenBank/DDBJ databases">
        <title>Bacillus genomes from the desert of Cuatro Cienegas, Coahuila.</title>
        <authorList>
            <person name="Olmedo-Alvarez G."/>
        </authorList>
    </citation>
    <scope>NUCLEOTIDE SEQUENCE [LARGE SCALE GENOMIC DNA]</scope>
    <source>
        <strain evidence="3 4">CH34_1T</strain>
    </source>
</reference>
<evidence type="ECO:0000313" key="3">
    <source>
        <dbReference type="EMBL" id="TYS17003.1"/>
    </source>
</evidence>
<feature type="transmembrane region" description="Helical" evidence="1">
    <location>
        <begin position="76"/>
        <end position="100"/>
    </location>
</feature>
<comment type="caution">
    <text evidence="3">The sequence shown here is derived from an EMBL/GenBank/DDBJ whole genome shotgun (WGS) entry which is preliminary data.</text>
</comment>
<dbReference type="GO" id="GO:0080120">
    <property type="term" value="P:CAAX-box protein maturation"/>
    <property type="evidence" value="ECO:0007669"/>
    <property type="project" value="UniProtKB-ARBA"/>
</dbReference>
<keyword evidence="1" id="KW-1133">Transmembrane helix</keyword>
<name>A0A5D4NRN5_9BACI</name>
<evidence type="ECO:0000256" key="1">
    <source>
        <dbReference type="SAM" id="Phobius"/>
    </source>
</evidence>
<dbReference type="EMBL" id="VTEI01000004">
    <property type="protein sequence ID" value="TYS17003.1"/>
    <property type="molecule type" value="Genomic_DNA"/>
</dbReference>
<dbReference type="AlphaFoldDB" id="A0A5D4NRN5"/>
<feature type="transmembrane region" description="Helical" evidence="1">
    <location>
        <begin position="153"/>
        <end position="179"/>
    </location>
</feature>
<dbReference type="GO" id="GO:0006508">
    <property type="term" value="P:proteolysis"/>
    <property type="evidence" value="ECO:0007669"/>
    <property type="project" value="UniProtKB-KW"/>
</dbReference>
<proteinExistence type="predicted"/>
<feature type="transmembrane region" description="Helical" evidence="1">
    <location>
        <begin position="186"/>
        <end position="219"/>
    </location>
</feature>
<dbReference type="InterPro" id="IPR003675">
    <property type="entry name" value="Rce1/LyrA-like_dom"/>
</dbReference>
<dbReference type="GO" id="GO:0008237">
    <property type="term" value="F:metallopeptidase activity"/>
    <property type="evidence" value="ECO:0007669"/>
    <property type="project" value="UniProtKB-KW"/>
</dbReference>
<dbReference type="Pfam" id="PF02517">
    <property type="entry name" value="Rce1-like"/>
    <property type="match status" value="1"/>
</dbReference>
<dbReference type="Proteomes" id="UP000322267">
    <property type="component" value="Unassembled WGS sequence"/>
</dbReference>
<accession>A0A5D4NRN5</accession>
<sequence length="246" mass="28306">MKHLSPPKFMVNLNCIIFPRRRMLMSLPLQTSAVMKQESSLKPLTLVLYLIILAAAGYFISQLSLPSSLFSGAKGFIWFACFMAVTLSIKSVRLLIAPLVNFRVMKEPRSYLFILLTFLIPYLLLKFCIHYEVMLDRTIIDYLNNPRVEAFSLGSTLYTTLLTPIWEEILFRAVLLTILLKKLKPIWAICITAILFAFIHFSATWLFILLGGFLLTYTVYKTKSLIPAIAAHSLWNLYMTQLLLYF</sequence>
<feature type="domain" description="CAAX prenyl protease 2/Lysostaphin resistance protein A-like" evidence="2">
    <location>
        <begin position="153"/>
        <end position="237"/>
    </location>
</feature>
<keyword evidence="3" id="KW-0645">Protease</keyword>
<dbReference type="OrthoDB" id="9782250at2"/>
<keyword evidence="3" id="KW-0378">Hydrolase</keyword>
<feature type="transmembrane region" description="Helical" evidence="1">
    <location>
        <begin position="44"/>
        <end position="64"/>
    </location>
</feature>
<organism evidence="3 4">
    <name type="scientific">Rossellomorea vietnamensis</name>
    <dbReference type="NCBI Taxonomy" id="218284"/>
    <lineage>
        <taxon>Bacteria</taxon>
        <taxon>Bacillati</taxon>
        <taxon>Bacillota</taxon>
        <taxon>Bacilli</taxon>
        <taxon>Bacillales</taxon>
        <taxon>Bacillaceae</taxon>
        <taxon>Rossellomorea</taxon>
    </lineage>
</organism>
<evidence type="ECO:0000259" key="2">
    <source>
        <dbReference type="Pfam" id="PF02517"/>
    </source>
</evidence>